<evidence type="ECO:0000256" key="2">
    <source>
        <dbReference type="ARBA" id="ARBA00022771"/>
    </source>
</evidence>
<evidence type="ECO:0000256" key="3">
    <source>
        <dbReference type="ARBA" id="ARBA00022833"/>
    </source>
</evidence>
<name>A0A2Z6SIK1_9GLOM</name>
<proteinExistence type="predicted"/>
<keyword evidence="3" id="KW-0862">Zinc</keyword>
<dbReference type="EMBL" id="BEXD01004367">
    <property type="protein sequence ID" value="GBC10242.1"/>
    <property type="molecule type" value="Genomic_DNA"/>
</dbReference>
<evidence type="ECO:0000256" key="1">
    <source>
        <dbReference type="ARBA" id="ARBA00022723"/>
    </source>
</evidence>
<evidence type="ECO:0000313" key="5">
    <source>
        <dbReference type="EMBL" id="GBC10242.1"/>
    </source>
</evidence>
<protein>
    <recommendedName>
        <fullName evidence="4">3CxxC-type domain-containing protein</fullName>
    </recommendedName>
</protein>
<evidence type="ECO:0000259" key="4">
    <source>
        <dbReference type="Pfam" id="PF13695"/>
    </source>
</evidence>
<dbReference type="Pfam" id="PF13695">
    <property type="entry name" value="Zn_ribbon_3CxxC"/>
    <property type="match status" value="1"/>
</dbReference>
<organism evidence="5 6">
    <name type="scientific">Rhizophagus clarus</name>
    <dbReference type="NCBI Taxonomy" id="94130"/>
    <lineage>
        <taxon>Eukaryota</taxon>
        <taxon>Fungi</taxon>
        <taxon>Fungi incertae sedis</taxon>
        <taxon>Mucoromycota</taxon>
        <taxon>Glomeromycotina</taxon>
        <taxon>Glomeromycetes</taxon>
        <taxon>Glomerales</taxon>
        <taxon>Glomeraceae</taxon>
        <taxon>Rhizophagus</taxon>
    </lineage>
</organism>
<accession>A0A2Z6SIK1</accession>
<comment type="caution">
    <text evidence="5">The sequence shown here is derived from an EMBL/GenBank/DDBJ whole genome shotgun (WGS) entry which is preliminary data.</text>
</comment>
<gene>
    <name evidence="5" type="ORF">RclHR1_09470003</name>
</gene>
<sequence length="398" mass="47266">MSKEASSSNDQDKTECETGNIIVSNCDNNIGASNWDSRVNGLESNTVVTQGGWDDTPVSNLEESNITVRNLRESNPKAITSGRNISIIIDWGESNTTGLEAFNYCKIMEVERQYIRNNEINYVWETNRWRIERRYRWKNTYEEKEQIIDIISLLANNENIYRVYGYWICHQWECKHRPRQCKSARECEDIYKRQIYRNGCKHNPQCQNEIKCREKYNIRQWQRDNICQREWRKQYDQELFKKYLEVASKRSVGWLGCFIRICDKHEYNKGNIISSFQLYKQENSNGKPDMEIICHLVWKDKYRVFGNWRCSNCQKRWRSAYTWISLQKYIEKTPGNRLNGDYSEQKCMEEECGSNGIIVSYESLVKSEDGTEHKRHLCAKCQSGQYCSESGTYFGNRK</sequence>
<keyword evidence="6" id="KW-1185">Reference proteome</keyword>
<dbReference type="Proteomes" id="UP000247702">
    <property type="component" value="Unassembled WGS sequence"/>
</dbReference>
<keyword evidence="1" id="KW-0479">Metal-binding</keyword>
<feature type="domain" description="3CxxC-type" evidence="4">
    <location>
        <begin position="303"/>
        <end position="383"/>
    </location>
</feature>
<evidence type="ECO:0000313" key="6">
    <source>
        <dbReference type="Proteomes" id="UP000247702"/>
    </source>
</evidence>
<dbReference type="AlphaFoldDB" id="A0A2Z6SIK1"/>
<reference evidence="5 6" key="1">
    <citation type="submission" date="2017-11" db="EMBL/GenBank/DDBJ databases">
        <title>The genome of Rhizophagus clarus HR1 reveals common genetic basis of auxotrophy among arbuscular mycorrhizal fungi.</title>
        <authorList>
            <person name="Kobayashi Y."/>
        </authorList>
    </citation>
    <scope>NUCLEOTIDE SEQUENCE [LARGE SCALE GENOMIC DNA]</scope>
    <source>
        <strain evidence="5 6">HR1</strain>
    </source>
</reference>
<dbReference type="InterPro" id="IPR027377">
    <property type="entry name" value="ZAR1/RTP1-5-like_Znf-3CxxC"/>
</dbReference>
<dbReference type="GO" id="GO:0008270">
    <property type="term" value="F:zinc ion binding"/>
    <property type="evidence" value="ECO:0007669"/>
    <property type="project" value="UniProtKB-KW"/>
</dbReference>
<keyword evidence="2" id="KW-0863">Zinc-finger</keyword>